<dbReference type="Proteomes" id="UP000027471">
    <property type="component" value="Unassembled WGS sequence"/>
</dbReference>
<dbReference type="STRING" id="1353528.DT23_16275"/>
<accession>A0A074KAS3</accession>
<feature type="signal peptide" evidence="1">
    <location>
        <begin position="1"/>
        <end position="24"/>
    </location>
</feature>
<comment type="caution">
    <text evidence="2">The sequence shown here is derived from an EMBL/GenBank/DDBJ whole genome shotgun (WGS) entry which is preliminary data.</text>
</comment>
<evidence type="ECO:0008006" key="4">
    <source>
        <dbReference type="Google" id="ProtNLM"/>
    </source>
</evidence>
<name>A0A074KAS3_9RHOB</name>
<dbReference type="Gene3D" id="3.40.1260.10">
    <property type="entry name" value="DsrEFH-like"/>
    <property type="match status" value="1"/>
</dbReference>
<keyword evidence="1" id="KW-0732">Signal</keyword>
<dbReference type="SUPFAM" id="SSF75169">
    <property type="entry name" value="DsrEFH-like"/>
    <property type="match status" value="1"/>
</dbReference>
<dbReference type="RefSeq" id="WP_038131338.1">
    <property type="nucleotide sequence ID" value="NZ_AUNB01000033.1"/>
</dbReference>
<dbReference type="eggNOG" id="COG2044">
    <property type="taxonomic scope" value="Bacteria"/>
</dbReference>
<feature type="chain" id="PRO_5001696905" description="DsrE/DsrF-like family protein" evidence="1">
    <location>
        <begin position="25"/>
        <end position="148"/>
    </location>
</feature>
<evidence type="ECO:0000313" key="2">
    <source>
        <dbReference type="EMBL" id="KEO58612.1"/>
    </source>
</evidence>
<gene>
    <name evidence="2" type="ORF">DT23_16275</name>
</gene>
<evidence type="ECO:0000256" key="1">
    <source>
        <dbReference type="SAM" id="SignalP"/>
    </source>
</evidence>
<proteinExistence type="predicted"/>
<dbReference type="InterPro" id="IPR027396">
    <property type="entry name" value="DsrEFH-like"/>
</dbReference>
<keyword evidence="3" id="KW-1185">Reference proteome</keyword>
<evidence type="ECO:0000313" key="3">
    <source>
        <dbReference type="Proteomes" id="UP000027471"/>
    </source>
</evidence>
<reference evidence="2 3" key="1">
    <citation type="journal article" date="2015" name="Antonie Van Leeuwenhoek">
        <title>Thioclava indica sp. nov., isolated from surface seawater of the Indian Ocean.</title>
        <authorList>
            <person name="Liu Y."/>
            <person name="Lai Q."/>
            <person name="Du J."/>
            <person name="Xu H."/>
            <person name="Jiang L."/>
            <person name="Shao Z."/>
        </authorList>
    </citation>
    <scope>NUCLEOTIDE SEQUENCE [LARGE SCALE GENOMIC DNA]</scope>
    <source>
        <strain evidence="2 3">DT23-4</strain>
    </source>
</reference>
<protein>
    <recommendedName>
        <fullName evidence="4">DsrE/DsrF-like family protein</fullName>
    </recommendedName>
</protein>
<sequence>MKKTLLATTFSLAALTLAALPAAAEGQRKLITILTAPEPQTQLMAMVLTMNAVAKGAEAQVLLCGPAADIALKEAPESATAGQAPKGASPQGLLKMMVEKQNVKAEVCAIYLPGKGADASVLMDGVTAAKPDVMGAELIADDTTVMSF</sequence>
<dbReference type="AlphaFoldDB" id="A0A074KAS3"/>
<organism evidence="2 3">
    <name type="scientific">Thioclava indica</name>
    <dbReference type="NCBI Taxonomy" id="1353528"/>
    <lineage>
        <taxon>Bacteria</taxon>
        <taxon>Pseudomonadati</taxon>
        <taxon>Pseudomonadota</taxon>
        <taxon>Alphaproteobacteria</taxon>
        <taxon>Rhodobacterales</taxon>
        <taxon>Paracoccaceae</taxon>
        <taxon>Thioclava</taxon>
    </lineage>
</organism>
<dbReference type="EMBL" id="AUNB01000033">
    <property type="protein sequence ID" value="KEO58612.1"/>
    <property type="molecule type" value="Genomic_DNA"/>
</dbReference>
<dbReference type="OrthoDB" id="7361822at2"/>